<feature type="compositionally biased region" description="Low complexity" evidence="2">
    <location>
        <begin position="169"/>
        <end position="201"/>
    </location>
</feature>
<evidence type="ECO:0000313" key="5">
    <source>
        <dbReference type="Proteomes" id="UP000053573"/>
    </source>
</evidence>
<gene>
    <name evidence="4" type="ORF">EMPG_13814</name>
</gene>
<dbReference type="AlphaFoldDB" id="A0A0H1BIA4"/>
<dbReference type="CDD" id="cd00590">
    <property type="entry name" value="RRM_SF"/>
    <property type="match status" value="1"/>
</dbReference>
<evidence type="ECO:0000256" key="2">
    <source>
        <dbReference type="SAM" id="MobiDB-lite"/>
    </source>
</evidence>
<name>A0A0H1BIA4_9EURO</name>
<feature type="domain" description="RRM" evidence="3">
    <location>
        <begin position="96"/>
        <end position="137"/>
    </location>
</feature>
<keyword evidence="1" id="KW-0694">RNA-binding</keyword>
<proteinExistence type="predicted"/>
<dbReference type="Gene3D" id="3.30.70.330">
    <property type="match status" value="1"/>
</dbReference>
<feature type="region of interest" description="Disordered" evidence="2">
    <location>
        <begin position="135"/>
        <end position="201"/>
    </location>
</feature>
<dbReference type="Pfam" id="PF00076">
    <property type="entry name" value="RRM_1"/>
    <property type="match status" value="1"/>
</dbReference>
<sequence length="201" mass="22386">MNFGPGFLGLDIFTWGHAAFRAVSAFPTGFAVKPGTLAALGPSLLRLTAQPPKVAFQQRWNFNSSYQSEGYNRRNDRQEYRDTLKKEPLPPLKPNDTIYVGNLFFEVTAEDLKRDMAKFGNIHSVRIVYDSRGLSRGLNSRDQPGHRRGPRRSEPFDPEEAAETEENTFESASESVSESASEPATESASESTSESAAEYTR</sequence>
<dbReference type="GO" id="GO:0003723">
    <property type="term" value="F:RNA binding"/>
    <property type="evidence" value="ECO:0007669"/>
    <property type="project" value="UniProtKB-UniRule"/>
</dbReference>
<dbReference type="InterPro" id="IPR035979">
    <property type="entry name" value="RBD_domain_sf"/>
</dbReference>
<dbReference type="InterPro" id="IPR012677">
    <property type="entry name" value="Nucleotide-bd_a/b_plait_sf"/>
</dbReference>
<dbReference type="OrthoDB" id="6730379at2759"/>
<evidence type="ECO:0000259" key="3">
    <source>
        <dbReference type="PROSITE" id="PS50102"/>
    </source>
</evidence>
<protein>
    <recommendedName>
        <fullName evidence="3">RRM domain-containing protein</fullName>
    </recommendedName>
</protein>
<feature type="compositionally biased region" description="Acidic residues" evidence="2">
    <location>
        <begin position="156"/>
        <end position="168"/>
    </location>
</feature>
<dbReference type="STRING" id="2060906.A0A0H1BIA4"/>
<dbReference type="Proteomes" id="UP000053573">
    <property type="component" value="Unassembled WGS sequence"/>
</dbReference>
<accession>A0A0H1BIA4</accession>
<dbReference type="PROSITE" id="PS50102">
    <property type="entry name" value="RRM"/>
    <property type="match status" value="1"/>
</dbReference>
<reference evidence="5" key="1">
    <citation type="journal article" date="2015" name="PLoS Genet.">
        <title>The dynamic genome and transcriptome of the human fungal pathogen Blastomyces and close relative Emmonsia.</title>
        <authorList>
            <person name="Munoz J.F."/>
            <person name="Gauthier G.M."/>
            <person name="Desjardins C.A."/>
            <person name="Gallo J.E."/>
            <person name="Holder J."/>
            <person name="Sullivan T.D."/>
            <person name="Marty A.J."/>
            <person name="Carmen J.C."/>
            <person name="Chen Z."/>
            <person name="Ding L."/>
            <person name="Gujja S."/>
            <person name="Magrini V."/>
            <person name="Misas E."/>
            <person name="Mitreva M."/>
            <person name="Priest M."/>
            <person name="Saif S."/>
            <person name="Whiston E.A."/>
            <person name="Young S."/>
            <person name="Zeng Q."/>
            <person name="Goldman W.E."/>
            <person name="Mardis E.R."/>
            <person name="Taylor J.W."/>
            <person name="McEwen J.G."/>
            <person name="Clay O.K."/>
            <person name="Klein B.S."/>
            <person name="Cuomo C.A."/>
        </authorList>
    </citation>
    <scope>NUCLEOTIDE SEQUENCE [LARGE SCALE GENOMIC DNA]</scope>
    <source>
        <strain evidence="5">UAMH 139</strain>
    </source>
</reference>
<dbReference type="EMBL" id="LDEV01001885">
    <property type="protein sequence ID" value="KLJ10813.1"/>
    <property type="molecule type" value="Genomic_DNA"/>
</dbReference>
<dbReference type="SUPFAM" id="SSF54928">
    <property type="entry name" value="RNA-binding domain, RBD"/>
    <property type="match status" value="1"/>
</dbReference>
<evidence type="ECO:0000256" key="1">
    <source>
        <dbReference type="PROSITE-ProRule" id="PRU00176"/>
    </source>
</evidence>
<dbReference type="InterPro" id="IPR000504">
    <property type="entry name" value="RRM_dom"/>
</dbReference>
<organism evidence="4 5">
    <name type="scientific">Blastomyces silverae</name>
    <dbReference type="NCBI Taxonomy" id="2060906"/>
    <lineage>
        <taxon>Eukaryota</taxon>
        <taxon>Fungi</taxon>
        <taxon>Dikarya</taxon>
        <taxon>Ascomycota</taxon>
        <taxon>Pezizomycotina</taxon>
        <taxon>Eurotiomycetes</taxon>
        <taxon>Eurotiomycetidae</taxon>
        <taxon>Onygenales</taxon>
        <taxon>Ajellomycetaceae</taxon>
        <taxon>Blastomyces</taxon>
    </lineage>
</organism>
<comment type="caution">
    <text evidence="4">The sequence shown here is derived from an EMBL/GenBank/DDBJ whole genome shotgun (WGS) entry which is preliminary data.</text>
</comment>
<keyword evidence="5" id="KW-1185">Reference proteome</keyword>
<evidence type="ECO:0000313" key="4">
    <source>
        <dbReference type="EMBL" id="KLJ10813.1"/>
    </source>
</evidence>